<evidence type="ECO:0000256" key="1">
    <source>
        <dbReference type="SAM" id="Phobius"/>
    </source>
</evidence>
<feature type="transmembrane region" description="Helical" evidence="1">
    <location>
        <begin position="12"/>
        <end position="31"/>
    </location>
</feature>
<accession>A0ABV1RF15</accession>
<name>A0ABV1RF15_9ALTE</name>
<organism evidence="2 3">
    <name type="scientific">Catenovulum sediminis</name>
    <dbReference type="NCBI Taxonomy" id="1740262"/>
    <lineage>
        <taxon>Bacteria</taxon>
        <taxon>Pseudomonadati</taxon>
        <taxon>Pseudomonadota</taxon>
        <taxon>Gammaproteobacteria</taxon>
        <taxon>Alteromonadales</taxon>
        <taxon>Alteromonadaceae</taxon>
        <taxon>Catenovulum</taxon>
    </lineage>
</organism>
<keyword evidence="1" id="KW-0812">Transmembrane</keyword>
<keyword evidence="1" id="KW-0472">Membrane</keyword>
<dbReference type="RefSeq" id="WP_143870991.1">
    <property type="nucleotide sequence ID" value="NZ_CP041660.1"/>
</dbReference>
<keyword evidence="3" id="KW-1185">Reference proteome</keyword>
<proteinExistence type="predicted"/>
<keyword evidence="1" id="KW-1133">Transmembrane helix</keyword>
<dbReference type="Proteomes" id="UP001467690">
    <property type="component" value="Unassembled WGS sequence"/>
</dbReference>
<gene>
    <name evidence="2" type="ORF">ABS311_06390</name>
</gene>
<comment type="caution">
    <text evidence="2">The sequence shown here is derived from an EMBL/GenBank/DDBJ whole genome shotgun (WGS) entry which is preliminary data.</text>
</comment>
<protein>
    <submittedName>
        <fullName evidence="2">Uncharacterized protein</fullName>
    </submittedName>
</protein>
<evidence type="ECO:0000313" key="3">
    <source>
        <dbReference type="Proteomes" id="UP001467690"/>
    </source>
</evidence>
<sequence>MHVNFLPLHRQYLPLMIAGIVMALFSFTTLAKKPDDPASANQGLERAEIQRAKRVQDMLLLKSASKKCFQEGKNKHNMDREKALKFIENCRSKHLHKNIENFQLEVEEVAQINEEASENE</sequence>
<reference evidence="2 3" key="1">
    <citation type="submission" date="2024-06" db="EMBL/GenBank/DDBJ databases">
        <authorList>
            <person name="Chen R.Y."/>
        </authorList>
    </citation>
    <scope>NUCLEOTIDE SEQUENCE [LARGE SCALE GENOMIC DNA]</scope>
    <source>
        <strain evidence="2 3">D2</strain>
    </source>
</reference>
<dbReference type="EMBL" id="JBELOE010000125">
    <property type="protein sequence ID" value="MER2491507.1"/>
    <property type="molecule type" value="Genomic_DNA"/>
</dbReference>
<evidence type="ECO:0000313" key="2">
    <source>
        <dbReference type="EMBL" id="MER2491507.1"/>
    </source>
</evidence>